<evidence type="ECO:0000256" key="7">
    <source>
        <dbReference type="ARBA" id="ARBA00022989"/>
    </source>
</evidence>
<proteinExistence type="inferred from homology"/>
<dbReference type="GO" id="GO:0016192">
    <property type="term" value="P:vesicle-mediated transport"/>
    <property type="evidence" value="ECO:0007669"/>
    <property type="project" value="TreeGrafter"/>
</dbReference>
<keyword evidence="6 10" id="KW-0812">Transmembrane</keyword>
<name>A0A9P7D462_9AGAM</name>
<evidence type="ECO:0000256" key="3">
    <source>
        <dbReference type="ARBA" id="ARBA00008640"/>
    </source>
</evidence>
<evidence type="ECO:0000256" key="10">
    <source>
        <dbReference type="SAM" id="Phobius"/>
    </source>
</evidence>
<keyword evidence="7 10" id="KW-1133">Transmembrane helix</keyword>
<keyword evidence="13" id="KW-1185">Reference proteome</keyword>
<dbReference type="EMBL" id="JABBWD010000016">
    <property type="protein sequence ID" value="KAG1778427.1"/>
    <property type="molecule type" value="Genomic_DNA"/>
</dbReference>
<feature type="domain" description="VTT" evidence="11">
    <location>
        <begin position="90"/>
        <end position="203"/>
    </location>
</feature>
<evidence type="ECO:0000256" key="9">
    <source>
        <dbReference type="ARBA" id="ARBA00023136"/>
    </source>
</evidence>
<feature type="transmembrane region" description="Helical" evidence="10">
    <location>
        <begin position="103"/>
        <end position="122"/>
    </location>
</feature>
<evidence type="ECO:0000313" key="12">
    <source>
        <dbReference type="EMBL" id="KAG1778427.1"/>
    </source>
</evidence>
<evidence type="ECO:0000256" key="8">
    <source>
        <dbReference type="ARBA" id="ARBA00023034"/>
    </source>
</evidence>
<dbReference type="GO" id="GO:0000022">
    <property type="term" value="P:mitotic spindle elongation"/>
    <property type="evidence" value="ECO:0007669"/>
    <property type="project" value="TreeGrafter"/>
</dbReference>
<evidence type="ECO:0000259" key="11">
    <source>
        <dbReference type="Pfam" id="PF09335"/>
    </source>
</evidence>
<evidence type="ECO:0000256" key="5">
    <source>
        <dbReference type="ARBA" id="ARBA00020673"/>
    </source>
</evidence>
<sequence>MLATPARTARFLKHLVRSTNSRHLVRKPVIWLIVFFYACMAVFIIAVTPARIAQFTYDVAQGLRYLSYGYMLLIVAMIVISFPPFIGYGPLLNLFGFTYGMRGFIPAAVGTLAGSAIVFIALRITFGRRLRSWTPTNAKWQALEAVIRSRGLPLIILIRMSPPVPWAWSNSLFASIESVSLLQFFIATWFVLPKVFVYVFVGYRVARLSDGKQRILMTPQAKLFNGFIIACGFLSTILASSVVYYFMQKEIKHLHASSSKRDEIAADVLGVKEETPFSNSTVRLSIP</sequence>
<dbReference type="Pfam" id="PF09335">
    <property type="entry name" value="VTT_dom"/>
    <property type="match status" value="1"/>
</dbReference>
<reference evidence="12" key="1">
    <citation type="journal article" date="2020" name="New Phytol.">
        <title>Comparative genomics reveals dynamic genome evolution in host specialist ectomycorrhizal fungi.</title>
        <authorList>
            <person name="Lofgren L.A."/>
            <person name="Nguyen N.H."/>
            <person name="Vilgalys R."/>
            <person name="Ruytinx J."/>
            <person name="Liao H.L."/>
            <person name="Branco S."/>
            <person name="Kuo A."/>
            <person name="LaButti K."/>
            <person name="Lipzen A."/>
            <person name="Andreopoulos W."/>
            <person name="Pangilinan J."/>
            <person name="Riley R."/>
            <person name="Hundley H."/>
            <person name="Na H."/>
            <person name="Barry K."/>
            <person name="Grigoriev I.V."/>
            <person name="Stajich J.E."/>
            <person name="Kennedy P.G."/>
        </authorList>
    </citation>
    <scope>NUCLEOTIDE SEQUENCE</scope>
    <source>
        <strain evidence="12">DOB743</strain>
    </source>
</reference>
<dbReference type="Proteomes" id="UP000714275">
    <property type="component" value="Unassembled WGS sequence"/>
</dbReference>
<feature type="transmembrane region" description="Helical" evidence="10">
    <location>
        <begin position="223"/>
        <end position="247"/>
    </location>
</feature>
<gene>
    <name evidence="12" type="ORF">EV702DRAFT_180476</name>
</gene>
<dbReference type="InterPro" id="IPR032816">
    <property type="entry name" value="VTT_dom"/>
</dbReference>
<dbReference type="PANTHER" id="PTHR47549">
    <property type="entry name" value="GOLGI APPARATUS MEMBRANE PROTEIN TVP38-RELATED"/>
    <property type="match status" value="1"/>
</dbReference>
<dbReference type="AlphaFoldDB" id="A0A9P7D462"/>
<keyword evidence="8" id="KW-0333">Golgi apparatus</keyword>
<protein>
    <recommendedName>
        <fullName evidence="4">Golgi apparatus membrane protein TVP38</fullName>
    </recommendedName>
    <alternativeName>
        <fullName evidence="5">Golgi apparatus membrane protein tvp38</fullName>
    </alternativeName>
</protein>
<evidence type="ECO:0000256" key="6">
    <source>
        <dbReference type="ARBA" id="ARBA00022692"/>
    </source>
</evidence>
<comment type="function">
    <text evidence="1">Golgi membrane protein involved in vesicular trafficking and spindle migration.</text>
</comment>
<dbReference type="InterPro" id="IPR051076">
    <property type="entry name" value="Golgi_membrane_TVP38/TMEM64"/>
</dbReference>
<feature type="transmembrane region" description="Helical" evidence="10">
    <location>
        <begin position="65"/>
        <end position="83"/>
    </location>
</feature>
<feature type="transmembrane region" description="Helical" evidence="10">
    <location>
        <begin position="29"/>
        <end position="53"/>
    </location>
</feature>
<evidence type="ECO:0000256" key="2">
    <source>
        <dbReference type="ARBA" id="ARBA00004653"/>
    </source>
</evidence>
<evidence type="ECO:0000313" key="13">
    <source>
        <dbReference type="Proteomes" id="UP000714275"/>
    </source>
</evidence>
<comment type="subcellular location">
    <subcellularLocation>
        <location evidence="2">Golgi apparatus membrane</location>
        <topology evidence="2">Multi-pass membrane protein</topology>
    </subcellularLocation>
</comment>
<evidence type="ECO:0000256" key="1">
    <source>
        <dbReference type="ARBA" id="ARBA00002978"/>
    </source>
</evidence>
<dbReference type="PANTHER" id="PTHR47549:SF1">
    <property type="entry name" value="GOLGI APPARATUS MEMBRANE PROTEIN TVP38"/>
    <property type="match status" value="1"/>
</dbReference>
<dbReference type="OrthoDB" id="166803at2759"/>
<accession>A0A9P7D462</accession>
<organism evidence="12 13">
    <name type="scientific">Suillus placidus</name>
    <dbReference type="NCBI Taxonomy" id="48579"/>
    <lineage>
        <taxon>Eukaryota</taxon>
        <taxon>Fungi</taxon>
        <taxon>Dikarya</taxon>
        <taxon>Basidiomycota</taxon>
        <taxon>Agaricomycotina</taxon>
        <taxon>Agaricomycetes</taxon>
        <taxon>Agaricomycetidae</taxon>
        <taxon>Boletales</taxon>
        <taxon>Suillineae</taxon>
        <taxon>Suillaceae</taxon>
        <taxon>Suillus</taxon>
    </lineage>
</organism>
<keyword evidence="9 10" id="KW-0472">Membrane</keyword>
<comment type="caution">
    <text evidence="12">The sequence shown here is derived from an EMBL/GenBank/DDBJ whole genome shotgun (WGS) entry which is preliminary data.</text>
</comment>
<comment type="similarity">
    <text evidence="3">Belongs to the TVP38/TMEM64 family.</text>
</comment>
<dbReference type="GO" id="GO:0000139">
    <property type="term" value="C:Golgi membrane"/>
    <property type="evidence" value="ECO:0007669"/>
    <property type="project" value="UniProtKB-SubCell"/>
</dbReference>
<evidence type="ECO:0000256" key="4">
    <source>
        <dbReference type="ARBA" id="ARBA00013533"/>
    </source>
</evidence>
<feature type="transmembrane region" description="Helical" evidence="10">
    <location>
        <begin position="181"/>
        <end position="203"/>
    </location>
</feature>